<dbReference type="RefSeq" id="WP_376996084.1">
    <property type="nucleotide sequence ID" value="NZ_JBHSLC010000030.1"/>
</dbReference>
<dbReference type="EMBL" id="JBHSLC010000030">
    <property type="protein sequence ID" value="MFC5356489.1"/>
    <property type="molecule type" value="Genomic_DNA"/>
</dbReference>
<keyword evidence="2" id="KW-1185">Reference proteome</keyword>
<reference evidence="2" key="1">
    <citation type="journal article" date="2019" name="Int. J. Syst. Evol. Microbiol.">
        <title>The Global Catalogue of Microorganisms (GCM) 10K type strain sequencing project: providing services to taxonomists for standard genome sequencing and annotation.</title>
        <authorList>
            <consortium name="The Broad Institute Genomics Platform"/>
            <consortium name="The Broad Institute Genome Sequencing Center for Infectious Disease"/>
            <person name="Wu L."/>
            <person name="Ma J."/>
        </authorList>
    </citation>
    <scope>NUCLEOTIDE SEQUENCE [LARGE SCALE GENOMIC DNA]</scope>
    <source>
        <strain evidence="2">CCUG 58760</strain>
    </source>
</reference>
<gene>
    <name evidence="1" type="ORF">ACFPMG_15865</name>
</gene>
<comment type="caution">
    <text evidence="1">The sequence shown here is derived from an EMBL/GenBank/DDBJ whole genome shotgun (WGS) entry which is preliminary data.</text>
</comment>
<proteinExistence type="predicted"/>
<dbReference type="Proteomes" id="UP001596166">
    <property type="component" value="Unassembled WGS sequence"/>
</dbReference>
<accession>A0ABW0G6C5</accession>
<evidence type="ECO:0000313" key="1">
    <source>
        <dbReference type="EMBL" id="MFC5356489.1"/>
    </source>
</evidence>
<name>A0ABW0G6C5_9PROT</name>
<evidence type="ECO:0000313" key="2">
    <source>
        <dbReference type="Proteomes" id="UP001596166"/>
    </source>
</evidence>
<protein>
    <submittedName>
        <fullName evidence="1">Uncharacterized protein</fullName>
    </submittedName>
</protein>
<organism evidence="1 2">
    <name type="scientific">Azospirillum himalayense</name>
    <dbReference type="NCBI Taxonomy" id="654847"/>
    <lineage>
        <taxon>Bacteria</taxon>
        <taxon>Pseudomonadati</taxon>
        <taxon>Pseudomonadota</taxon>
        <taxon>Alphaproteobacteria</taxon>
        <taxon>Rhodospirillales</taxon>
        <taxon>Azospirillaceae</taxon>
        <taxon>Azospirillum</taxon>
    </lineage>
</organism>
<sequence>MALSIEHDTDIGAPAVYHRIITANVYYADGCVDAVVHGYVSEDARRAGKAAITATTVRIPLSAEGSVDRATLYAAVKADPAFADAIDC</sequence>